<reference evidence="1 2" key="1">
    <citation type="submission" date="2020-08" db="EMBL/GenBank/DDBJ databases">
        <title>Sequencing the genomes of 1000 actinobacteria strains.</title>
        <authorList>
            <person name="Klenk H.-P."/>
        </authorList>
    </citation>
    <scope>NUCLEOTIDE SEQUENCE [LARGE SCALE GENOMIC DNA]</scope>
    <source>
        <strain evidence="1 2">DSM 43023</strain>
    </source>
</reference>
<proteinExistence type="predicted"/>
<dbReference type="Proteomes" id="UP000534286">
    <property type="component" value="Unassembled WGS sequence"/>
</dbReference>
<gene>
    <name evidence="1" type="ORF">FHR32_003848</name>
</gene>
<keyword evidence="2" id="KW-1185">Reference proteome</keyword>
<protein>
    <recommendedName>
        <fullName evidence="3">DUF1876 domain-containing protein</fullName>
    </recommendedName>
</protein>
<evidence type="ECO:0000313" key="1">
    <source>
        <dbReference type="EMBL" id="MBB4939543.1"/>
    </source>
</evidence>
<dbReference type="EMBL" id="JACHJU010000001">
    <property type="protein sequence ID" value="MBB4939543.1"/>
    <property type="molecule type" value="Genomic_DNA"/>
</dbReference>
<dbReference type="SUPFAM" id="SSF143212">
    <property type="entry name" value="Rv2632c-like"/>
    <property type="match status" value="1"/>
</dbReference>
<evidence type="ECO:0000313" key="2">
    <source>
        <dbReference type="Proteomes" id="UP000534286"/>
    </source>
</evidence>
<dbReference type="InterPro" id="IPR038070">
    <property type="entry name" value="Rv2632c-like_sf"/>
</dbReference>
<accession>A0A7W7RWH2</accession>
<dbReference type="Gene3D" id="3.30.160.240">
    <property type="entry name" value="Rv1738"/>
    <property type="match status" value="1"/>
</dbReference>
<dbReference type="AlphaFoldDB" id="A0A7W7RWH2"/>
<sequence>MESKQWDVQIYISEDDKDDVTTAKAVLMTPDGKRRESVAYARRNPIDQPVPSIGDELAAGRALADLAGKLMREGTEDVAHMAGQATGRQAPGGW</sequence>
<comment type="caution">
    <text evidence="1">The sequence shown here is derived from an EMBL/GenBank/DDBJ whole genome shotgun (WGS) entry which is preliminary data.</text>
</comment>
<dbReference type="Pfam" id="PF08962">
    <property type="entry name" value="Rv2632c-like"/>
    <property type="match status" value="1"/>
</dbReference>
<organism evidence="1 2">
    <name type="scientific">Streptosporangium album</name>
    <dbReference type="NCBI Taxonomy" id="47479"/>
    <lineage>
        <taxon>Bacteria</taxon>
        <taxon>Bacillati</taxon>
        <taxon>Actinomycetota</taxon>
        <taxon>Actinomycetes</taxon>
        <taxon>Streptosporangiales</taxon>
        <taxon>Streptosporangiaceae</taxon>
        <taxon>Streptosporangium</taxon>
    </lineage>
</organism>
<dbReference type="InterPro" id="IPR015057">
    <property type="entry name" value="Rv2632c-like"/>
</dbReference>
<name>A0A7W7RWH2_9ACTN</name>
<dbReference type="RefSeq" id="WP_184755502.1">
    <property type="nucleotide sequence ID" value="NZ_BAABEK010000007.1"/>
</dbReference>
<evidence type="ECO:0008006" key="3">
    <source>
        <dbReference type="Google" id="ProtNLM"/>
    </source>
</evidence>